<feature type="signal peptide" evidence="2">
    <location>
        <begin position="1"/>
        <end position="37"/>
    </location>
</feature>
<evidence type="ECO:0000313" key="3">
    <source>
        <dbReference type="EMBL" id="TWH98542.1"/>
    </source>
</evidence>
<keyword evidence="2" id="KW-0732">Signal</keyword>
<accession>A0A562KT31</accession>
<evidence type="ECO:0000313" key="4">
    <source>
        <dbReference type="Proteomes" id="UP000317176"/>
    </source>
</evidence>
<comment type="caution">
    <text evidence="3">The sequence shown here is derived from an EMBL/GenBank/DDBJ whole genome shotgun (WGS) entry which is preliminary data.</text>
</comment>
<dbReference type="Proteomes" id="UP000317176">
    <property type="component" value="Unassembled WGS sequence"/>
</dbReference>
<sequence>MRQWRMLQTRFAKTLVMLLVAVGLVLAPLATPTSAMAVPGAGSSMAAMSDDGQAMSDDMPCCPDETKSKSCDTCPFVALCMLSLSFSAPSAASSIIERQHQTRALAPGDDRLRDGLGAKPPDHPPRTRA</sequence>
<dbReference type="AlphaFoldDB" id="A0A562KT31"/>
<name>A0A562KT31_9BRAD</name>
<protein>
    <recommendedName>
        <fullName evidence="5">DUF2946 family protein</fullName>
    </recommendedName>
</protein>
<feature type="compositionally biased region" description="Basic and acidic residues" evidence="1">
    <location>
        <begin position="108"/>
        <end position="129"/>
    </location>
</feature>
<evidence type="ECO:0000256" key="2">
    <source>
        <dbReference type="SAM" id="SignalP"/>
    </source>
</evidence>
<keyword evidence="4" id="KW-1185">Reference proteome</keyword>
<evidence type="ECO:0008006" key="5">
    <source>
        <dbReference type="Google" id="ProtNLM"/>
    </source>
</evidence>
<organism evidence="3 4">
    <name type="scientific">Bradyrhizobium daqingense</name>
    <dbReference type="NCBI Taxonomy" id="993502"/>
    <lineage>
        <taxon>Bacteria</taxon>
        <taxon>Pseudomonadati</taxon>
        <taxon>Pseudomonadota</taxon>
        <taxon>Alphaproteobacteria</taxon>
        <taxon>Hyphomicrobiales</taxon>
        <taxon>Nitrobacteraceae</taxon>
        <taxon>Bradyrhizobium</taxon>
    </lineage>
</organism>
<evidence type="ECO:0000256" key="1">
    <source>
        <dbReference type="SAM" id="MobiDB-lite"/>
    </source>
</evidence>
<proteinExistence type="predicted"/>
<reference evidence="3 4" key="1">
    <citation type="journal article" date="2015" name="Stand. Genomic Sci.">
        <title>Genomic Encyclopedia of Bacterial and Archaeal Type Strains, Phase III: the genomes of soil and plant-associated and newly described type strains.</title>
        <authorList>
            <person name="Whitman W.B."/>
            <person name="Woyke T."/>
            <person name="Klenk H.P."/>
            <person name="Zhou Y."/>
            <person name="Lilburn T.G."/>
            <person name="Beck B.J."/>
            <person name="De Vos P."/>
            <person name="Vandamme P."/>
            <person name="Eisen J.A."/>
            <person name="Garrity G."/>
            <person name="Hugenholtz P."/>
            <person name="Kyrpides N.C."/>
        </authorList>
    </citation>
    <scope>NUCLEOTIDE SEQUENCE [LARGE SCALE GENOMIC DNA]</scope>
    <source>
        <strain evidence="3 4">CGMCC 1.10947</strain>
    </source>
</reference>
<feature type="region of interest" description="Disordered" evidence="1">
    <location>
        <begin position="98"/>
        <end position="129"/>
    </location>
</feature>
<dbReference type="EMBL" id="VLKL01000023">
    <property type="protein sequence ID" value="TWH98542.1"/>
    <property type="molecule type" value="Genomic_DNA"/>
</dbReference>
<feature type="chain" id="PRO_5022241582" description="DUF2946 family protein" evidence="2">
    <location>
        <begin position="38"/>
        <end position="129"/>
    </location>
</feature>
<gene>
    <name evidence="3" type="ORF">IQ17_06001</name>
</gene>